<evidence type="ECO:0000256" key="1">
    <source>
        <dbReference type="SAM" id="MobiDB-lite"/>
    </source>
</evidence>
<accession>A0A0H3WVS9</accession>
<feature type="compositionally biased region" description="Polar residues" evidence="1">
    <location>
        <begin position="210"/>
        <end position="223"/>
    </location>
</feature>
<protein>
    <recommendedName>
        <fullName evidence="4">Oxygen-regulated invasion protein OrgB</fullName>
    </recommendedName>
</protein>
<dbReference type="Proteomes" id="UP000035651">
    <property type="component" value="Chromosome"/>
</dbReference>
<feature type="region of interest" description="Disordered" evidence="1">
    <location>
        <begin position="207"/>
        <end position="235"/>
    </location>
</feature>
<dbReference type="KEGG" id="pfg:AB870_12235"/>
<name>A0A0H3WVS9_9BURK</name>
<dbReference type="EMBL" id="CP011807">
    <property type="protein sequence ID" value="AKM30713.2"/>
    <property type="molecule type" value="Genomic_DNA"/>
</dbReference>
<gene>
    <name evidence="2" type="ORF">AB870_12235</name>
</gene>
<organism evidence="2 3">
    <name type="scientific">Pandoraea faecigallinarum</name>
    <dbReference type="NCBI Taxonomy" id="656179"/>
    <lineage>
        <taxon>Bacteria</taxon>
        <taxon>Pseudomonadati</taxon>
        <taxon>Pseudomonadota</taxon>
        <taxon>Betaproteobacteria</taxon>
        <taxon>Burkholderiales</taxon>
        <taxon>Burkholderiaceae</taxon>
        <taxon>Pandoraea</taxon>
    </lineage>
</organism>
<evidence type="ECO:0008006" key="4">
    <source>
        <dbReference type="Google" id="ProtNLM"/>
    </source>
</evidence>
<sequence length="235" mass="26438">MIVPREQLVRGVMRTRVDDDIRHWAKRRVVASQHAIDTQRRQAMCKGYRDGMAAALEDVVAHWMRTEHLCEQWRSEMIGQVRELLGSASRHPQALLAALDDAMTALAGGQSDAPLVIVLPLRLKPRRDEIRARVQAVSDAPLTLEFRATDERILVMRGSAVVEYDPHDYAKRAEAALDLDPRVPEQDLHALLAACLTALAGRVDELSGARQAQSPDTQVSQVMPFTMEREDDDRY</sequence>
<evidence type="ECO:0000313" key="2">
    <source>
        <dbReference type="EMBL" id="AKM30713.2"/>
    </source>
</evidence>
<reference evidence="2" key="1">
    <citation type="submission" date="2016-06" db="EMBL/GenBank/DDBJ databases">
        <title>Complete Genome Sequence of Pandoraea faecigallinarum DSM-23572.</title>
        <authorList>
            <person name="Yong D."/>
            <person name="Ee R."/>
            <person name="Lim Y.-L."/>
            <person name="Yin W.-F."/>
            <person name="Chan K.-G."/>
        </authorList>
    </citation>
    <scope>NUCLEOTIDE SEQUENCE</scope>
    <source>
        <strain evidence="2">DSM 23572</strain>
    </source>
</reference>
<proteinExistence type="predicted"/>
<keyword evidence="3" id="KW-1185">Reference proteome</keyword>
<dbReference type="STRING" id="656179.AB870_12235"/>
<evidence type="ECO:0000313" key="3">
    <source>
        <dbReference type="Proteomes" id="UP000035651"/>
    </source>
</evidence>
<dbReference type="AlphaFoldDB" id="A0A0H3WVS9"/>